<dbReference type="PANTHER" id="PTHR47950:SF14">
    <property type="entry name" value="CYTOCHROME P450 76A2-LIKE ISOFORM X1"/>
    <property type="match status" value="1"/>
</dbReference>
<evidence type="ECO:0000256" key="5">
    <source>
        <dbReference type="PIRSR" id="PIRSR602401-1"/>
    </source>
</evidence>
<dbReference type="Gene3D" id="1.10.630.10">
    <property type="entry name" value="Cytochrome P450"/>
    <property type="match status" value="1"/>
</dbReference>
<dbReference type="EMBL" id="JADFTS010000006">
    <property type="protein sequence ID" value="KAF9601566.1"/>
    <property type="molecule type" value="Genomic_DNA"/>
</dbReference>
<evidence type="ECO:0000256" key="3">
    <source>
        <dbReference type="ARBA" id="ARBA00023002"/>
    </source>
</evidence>
<dbReference type="GO" id="GO:0044550">
    <property type="term" value="P:secondary metabolite biosynthetic process"/>
    <property type="evidence" value="ECO:0007669"/>
    <property type="project" value="UniProtKB-ARBA"/>
</dbReference>
<keyword evidence="3 6" id="KW-0560">Oxidoreductase</keyword>
<evidence type="ECO:0000313" key="9">
    <source>
        <dbReference type="Proteomes" id="UP000631114"/>
    </source>
</evidence>
<dbReference type="GO" id="GO:0004497">
    <property type="term" value="F:monooxygenase activity"/>
    <property type="evidence" value="ECO:0007669"/>
    <property type="project" value="UniProtKB-KW"/>
</dbReference>
<evidence type="ECO:0000256" key="1">
    <source>
        <dbReference type="ARBA" id="ARBA00010617"/>
    </source>
</evidence>
<feature type="binding site" description="axial binding residue" evidence="5">
    <location>
        <position position="450"/>
    </location>
    <ligand>
        <name>heme</name>
        <dbReference type="ChEBI" id="CHEBI:30413"/>
    </ligand>
    <ligandPart>
        <name>Fe</name>
        <dbReference type="ChEBI" id="CHEBI:18248"/>
    </ligandPart>
</feature>
<dbReference type="InterPro" id="IPR036396">
    <property type="entry name" value="Cyt_P450_sf"/>
</dbReference>
<evidence type="ECO:0008006" key="10">
    <source>
        <dbReference type="Google" id="ProtNLM"/>
    </source>
</evidence>
<evidence type="ECO:0000256" key="7">
    <source>
        <dbReference type="SAM" id="Phobius"/>
    </source>
</evidence>
<sequence length="508" mass="57335">MEWTLASNTFLSGICLAIAFLLLAGIMKKFSVYSRQLPPGPAGWPVIGNLFDVGAMPHHSFASLSKKYGPVLWLQLGAVNTMVISSAEAAMEMFKNHDLDFANRTTNEAMRVNGFEQGSISQSEYGPYWRMVRRICTTGLFVNSRVKGTTNIRANCMDNMTKWIWDEAQEKGSVEVGRFVSLMSFNAISNVILSKDVVVDPKAQVGSEFVSSVTRLIQWISKPNVADFFPFFQWFDPQRIKKNIKPIIEHTVGFASGFVEERVLDRQTGKINAKKDFLDAMLDFQGTQKDGEPTMLSQGNITKLTLELFLASIDTTSSTIEWAMAELLHNPNTMRNVEAELDQIVGQGNKVEESDIEKLPYLQAVVKETLRLHPPLALLIPRKAREDTKFMGYSIPKDTLVFVNVWAIGRDPVSWDDPLSFMPERFLNSNIDYKGQHFQFMPFGAGRRMCAGQMLGHRMLHLALGYLAHTFKWSLDNGLTPEKMDMSEEFGITLRKADRLKAKVSKKF</sequence>
<evidence type="ECO:0000313" key="8">
    <source>
        <dbReference type="EMBL" id="KAF9601566.1"/>
    </source>
</evidence>
<keyword evidence="6" id="KW-0503">Monooxygenase</keyword>
<keyword evidence="5 6" id="KW-0349">Heme</keyword>
<dbReference type="GO" id="GO:0020037">
    <property type="term" value="F:heme binding"/>
    <property type="evidence" value="ECO:0007669"/>
    <property type="project" value="InterPro"/>
</dbReference>
<feature type="transmembrane region" description="Helical" evidence="7">
    <location>
        <begin position="6"/>
        <end position="26"/>
    </location>
</feature>
<gene>
    <name evidence="8" type="ORF">IFM89_020422</name>
</gene>
<keyword evidence="7" id="KW-1133">Transmembrane helix</keyword>
<dbReference type="PROSITE" id="PS00086">
    <property type="entry name" value="CYTOCHROME_P450"/>
    <property type="match status" value="1"/>
</dbReference>
<dbReference type="InterPro" id="IPR002401">
    <property type="entry name" value="Cyt_P450_E_grp-I"/>
</dbReference>
<dbReference type="InterPro" id="IPR017972">
    <property type="entry name" value="Cyt_P450_CS"/>
</dbReference>
<dbReference type="PANTHER" id="PTHR47950">
    <property type="entry name" value="CYTOCHROME P450, FAMILY 76, SUBFAMILY C, POLYPEPTIDE 5-RELATED"/>
    <property type="match status" value="1"/>
</dbReference>
<comment type="caution">
    <text evidence="8">The sequence shown here is derived from an EMBL/GenBank/DDBJ whole genome shotgun (WGS) entry which is preliminary data.</text>
</comment>
<keyword evidence="7" id="KW-0472">Membrane</keyword>
<dbReference type="GO" id="GO:0005506">
    <property type="term" value="F:iron ion binding"/>
    <property type="evidence" value="ECO:0007669"/>
    <property type="project" value="InterPro"/>
</dbReference>
<dbReference type="GO" id="GO:0016705">
    <property type="term" value="F:oxidoreductase activity, acting on paired donors, with incorporation or reduction of molecular oxygen"/>
    <property type="evidence" value="ECO:0007669"/>
    <property type="project" value="InterPro"/>
</dbReference>
<keyword evidence="2 5" id="KW-0479">Metal-binding</keyword>
<dbReference type="CDD" id="cd11073">
    <property type="entry name" value="CYP76-like"/>
    <property type="match status" value="1"/>
</dbReference>
<dbReference type="InterPro" id="IPR001128">
    <property type="entry name" value="Cyt_P450"/>
</dbReference>
<reference evidence="8 9" key="1">
    <citation type="submission" date="2020-10" db="EMBL/GenBank/DDBJ databases">
        <title>The Coptis chinensis genome and diversification of protoberbering-type alkaloids.</title>
        <authorList>
            <person name="Wang B."/>
            <person name="Shu S."/>
            <person name="Song C."/>
            <person name="Liu Y."/>
        </authorList>
    </citation>
    <scope>NUCLEOTIDE SEQUENCE [LARGE SCALE GENOMIC DNA]</scope>
    <source>
        <strain evidence="8">HL-2020</strain>
        <tissue evidence="8">Leaf</tissue>
    </source>
</reference>
<dbReference type="PRINTS" id="PR00385">
    <property type="entry name" value="P450"/>
</dbReference>
<protein>
    <recommendedName>
        <fullName evidence="10">Cytochrome P450</fullName>
    </recommendedName>
</protein>
<dbReference type="OrthoDB" id="1055148at2759"/>
<keyword evidence="9" id="KW-1185">Reference proteome</keyword>
<dbReference type="SUPFAM" id="SSF48264">
    <property type="entry name" value="Cytochrome P450"/>
    <property type="match status" value="1"/>
</dbReference>
<dbReference type="FunFam" id="1.10.630.10:FF:000007">
    <property type="entry name" value="Cytochrome P450 76C4"/>
    <property type="match status" value="1"/>
</dbReference>
<comment type="similarity">
    <text evidence="1 6">Belongs to the cytochrome P450 family.</text>
</comment>
<keyword evidence="4 5" id="KW-0408">Iron</keyword>
<organism evidence="8 9">
    <name type="scientific">Coptis chinensis</name>
    <dbReference type="NCBI Taxonomy" id="261450"/>
    <lineage>
        <taxon>Eukaryota</taxon>
        <taxon>Viridiplantae</taxon>
        <taxon>Streptophyta</taxon>
        <taxon>Embryophyta</taxon>
        <taxon>Tracheophyta</taxon>
        <taxon>Spermatophyta</taxon>
        <taxon>Magnoliopsida</taxon>
        <taxon>Ranunculales</taxon>
        <taxon>Ranunculaceae</taxon>
        <taxon>Coptidoideae</taxon>
        <taxon>Coptis</taxon>
    </lineage>
</organism>
<comment type="cofactor">
    <cofactor evidence="5">
        <name>heme</name>
        <dbReference type="ChEBI" id="CHEBI:30413"/>
    </cofactor>
</comment>
<evidence type="ECO:0000256" key="4">
    <source>
        <dbReference type="ARBA" id="ARBA00023004"/>
    </source>
</evidence>
<name>A0A835HMF9_9MAGN</name>
<evidence type="ECO:0000256" key="6">
    <source>
        <dbReference type="RuleBase" id="RU000461"/>
    </source>
</evidence>
<dbReference type="Pfam" id="PF00067">
    <property type="entry name" value="p450"/>
    <property type="match status" value="1"/>
</dbReference>
<proteinExistence type="inferred from homology"/>
<dbReference type="Proteomes" id="UP000631114">
    <property type="component" value="Unassembled WGS sequence"/>
</dbReference>
<keyword evidence="7" id="KW-0812">Transmembrane</keyword>
<evidence type="ECO:0000256" key="2">
    <source>
        <dbReference type="ARBA" id="ARBA00022723"/>
    </source>
</evidence>
<dbReference type="PRINTS" id="PR00463">
    <property type="entry name" value="EP450I"/>
</dbReference>
<dbReference type="AlphaFoldDB" id="A0A835HMF9"/>
<accession>A0A835HMF9</accession>